<feature type="chain" id="PRO_5032420916" evidence="2">
    <location>
        <begin position="19"/>
        <end position="72"/>
    </location>
</feature>
<dbReference type="AlphaFoldDB" id="A0A833RBS3"/>
<comment type="caution">
    <text evidence="3">The sequence shown here is derived from an EMBL/GenBank/DDBJ whole genome shotgun (WGS) entry which is preliminary data.</text>
</comment>
<keyword evidence="4" id="KW-1185">Reference proteome</keyword>
<name>A0A833RBS3_9POAL</name>
<dbReference type="EMBL" id="SWLB01000005">
    <property type="protein sequence ID" value="KAF3338477.1"/>
    <property type="molecule type" value="Genomic_DNA"/>
</dbReference>
<evidence type="ECO:0000313" key="4">
    <source>
        <dbReference type="Proteomes" id="UP000623129"/>
    </source>
</evidence>
<evidence type="ECO:0000256" key="2">
    <source>
        <dbReference type="SAM" id="SignalP"/>
    </source>
</evidence>
<feature type="signal peptide" evidence="2">
    <location>
        <begin position="1"/>
        <end position="18"/>
    </location>
</feature>
<gene>
    <name evidence="3" type="ORF">FCM35_KLT17314</name>
</gene>
<proteinExistence type="predicted"/>
<feature type="region of interest" description="Disordered" evidence="1">
    <location>
        <begin position="27"/>
        <end position="51"/>
    </location>
</feature>
<dbReference type="Proteomes" id="UP000623129">
    <property type="component" value="Unassembled WGS sequence"/>
</dbReference>
<organism evidence="3 4">
    <name type="scientific">Carex littledalei</name>
    <dbReference type="NCBI Taxonomy" id="544730"/>
    <lineage>
        <taxon>Eukaryota</taxon>
        <taxon>Viridiplantae</taxon>
        <taxon>Streptophyta</taxon>
        <taxon>Embryophyta</taxon>
        <taxon>Tracheophyta</taxon>
        <taxon>Spermatophyta</taxon>
        <taxon>Magnoliopsida</taxon>
        <taxon>Liliopsida</taxon>
        <taxon>Poales</taxon>
        <taxon>Cyperaceae</taxon>
        <taxon>Cyperoideae</taxon>
        <taxon>Cariceae</taxon>
        <taxon>Carex</taxon>
        <taxon>Carex subgen. Euthyceras</taxon>
    </lineage>
</organism>
<protein>
    <submittedName>
        <fullName evidence="3">Uncharacterized protein</fullName>
    </submittedName>
</protein>
<evidence type="ECO:0000256" key="1">
    <source>
        <dbReference type="SAM" id="MobiDB-lite"/>
    </source>
</evidence>
<reference evidence="3" key="1">
    <citation type="submission" date="2020-01" db="EMBL/GenBank/DDBJ databases">
        <title>Genome sequence of Kobresia littledalei, the first chromosome-level genome in the family Cyperaceae.</title>
        <authorList>
            <person name="Qu G."/>
        </authorList>
    </citation>
    <scope>NUCLEOTIDE SEQUENCE</scope>
    <source>
        <strain evidence="3">C.B.Clarke</strain>
        <tissue evidence="3">Leaf</tissue>
    </source>
</reference>
<evidence type="ECO:0000313" key="3">
    <source>
        <dbReference type="EMBL" id="KAF3338477.1"/>
    </source>
</evidence>
<accession>A0A833RBS3</accession>
<sequence length="72" mass="8045">MTPKRFLILAVMFLLVTGNLLPQMEADHSSEMMTKEAKNNSTAVGDTDKINDPKESKAIGCRCIRRLPICCF</sequence>
<keyword evidence="2" id="KW-0732">Signal</keyword>
<feature type="compositionally biased region" description="Basic and acidic residues" evidence="1">
    <location>
        <begin position="27"/>
        <end position="38"/>
    </location>
</feature>